<evidence type="ECO:0000313" key="2">
    <source>
        <dbReference type="EMBL" id="XBX76264.1"/>
    </source>
</evidence>
<accession>A0AAU7VQA9</accession>
<dbReference type="InterPro" id="IPR029064">
    <property type="entry name" value="Ribosomal_eL30-like_sf"/>
</dbReference>
<dbReference type="RefSeq" id="WP_350344998.1">
    <property type="nucleotide sequence ID" value="NZ_CP158367.1"/>
</dbReference>
<dbReference type="AlphaFoldDB" id="A0AAU7VQA9"/>
<evidence type="ECO:0000259" key="1">
    <source>
        <dbReference type="Pfam" id="PF01248"/>
    </source>
</evidence>
<dbReference type="Pfam" id="PF01248">
    <property type="entry name" value="Ribosomal_L7Ae"/>
    <property type="match status" value="1"/>
</dbReference>
<dbReference type="InterPro" id="IPR004038">
    <property type="entry name" value="Ribosomal_eL8/eL30/eS12/Gad45"/>
</dbReference>
<organism evidence="2">
    <name type="scientific">Proteinivorax tanatarense</name>
    <dbReference type="NCBI Taxonomy" id="1260629"/>
    <lineage>
        <taxon>Bacteria</taxon>
        <taxon>Bacillati</taxon>
        <taxon>Bacillota</taxon>
        <taxon>Clostridia</taxon>
        <taxon>Eubacteriales</taxon>
        <taxon>Proteinivoracaceae</taxon>
        <taxon>Proteinivorax</taxon>
    </lineage>
</organism>
<name>A0AAU7VQA9_9FIRM</name>
<dbReference type="SUPFAM" id="SSF55315">
    <property type="entry name" value="L30e-like"/>
    <property type="match status" value="1"/>
</dbReference>
<sequence>MISLLGFARKAGKLSLGSTAVEKSIKAKKAKLIIITEDASNNTKDNFYKKANSMHIPIIEKFNQKQLGNALGKSNTTVVSIVDKGFAKAILKKWEGGKYSVE</sequence>
<reference evidence="2" key="2">
    <citation type="submission" date="2024-06" db="EMBL/GenBank/DDBJ databases">
        <authorList>
            <person name="Petrova K.O."/>
            <person name="Toshchakov S.V."/>
            <person name="Boltjanskaja Y.V."/>
            <person name="Kevbrin V."/>
        </authorList>
    </citation>
    <scope>NUCLEOTIDE SEQUENCE</scope>
    <source>
        <strain evidence="2">Z-910T</strain>
    </source>
</reference>
<protein>
    <submittedName>
        <fullName evidence="2">Ribosomal L7Ae/L30e/S12e/Gadd45 family protein</fullName>
    </submittedName>
</protein>
<gene>
    <name evidence="2" type="ORF">PRVXT_001447</name>
</gene>
<dbReference type="Gene3D" id="3.30.1330.30">
    <property type="match status" value="1"/>
</dbReference>
<dbReference type="NCBIfam" id="NF004078">
    <property type="entry name" value="PRK05583.1"/>
    <property type="match status" value="1"/>
</dbReference>
<feature type="domain" description="Ribosomal protein eL8/eL30/eS12/Gadd45" evidence="1">
    <location>
        <begin position="4"/>
        <end position="88"/>
    </location>
</feature>
<dbReference type="EMBL" id="CP158367">
    <property type="protein sequence ID" value="XBX76264.1"/>
    <property type="molecule type" value="Genomic_DNA"/>
</dbReference>
<proteinExistence type="predicted"/>
<reference evidence="2" key="1">
    <citation type="journal article" date="2013" name="Extremophiles">
        <title>Proteinivorax tanatarense gen. nov., sp. nov., an anaerobic, haloalkaliphilic, proteolytic bacterium isolated from a decaying algal bloom, and proposal of Proteinivoraceae fam. nov.</title>
        <authorList>
            <person name="Kevbrin V."/>
            <person name="Boltyanskaya Y."/>
            <person name="Zhilina T."/>
            <person name="Kolganova T."/>
            <person name="Lavrentjeva E."/>
            <person name="Kuznetsov B."/>
        </authorList>
    </citation>
    <scope>NUCLEOTIDE SEQUENCE</scope>
    <source>
        <strain evidence="2">Z-910T</strain>
    </source>
</reference>